<dbReference type="Gene3D" id="3.40.50.300">
    <property type="entry name" value="P-loop containing nucleotide triphosphate hydrolases"/>
    <property type="match status" value="1"/>
</dbReference>
<dbReference type="NCBIfam" id="TIGR01613">
    <property type="entry name" value="primase_Cterm"/>
    <property type="match status" value="1"/>
</dbReference>
<dbReference type="PROSITE" id="PS51206">
    <property type="entry name" value="SF3_HELICASE_1"/>
    <property type="match status" value="1"/>
</dbReference>
<reference evidence="5 6" key="1">
    <citation type="submission" date="2016-11" db="EMBL/GenBank/DDBJ databases">
        <authorList>
            <person name="Jaros S."/>
            <person name="Januszkiewicz K."/>
            <person name="Wedrychowicz H."/>
        </authorList>
    </citation>
    <scope>NUCLEOTIDE SEQUENCE [LARGE SCALE GENOMIC DNA]</scope>
    <source>
        <strain evidence="5 6">GAS138</strain>
    </source>
</reference>
<dbReference type="SUPFAM" id="SSF52540">
    <property type="entry name" value="P-loop containing nucleoside triphosphate hydrolases"/>
    <property type="match status" value="1"/>
</dbReference>
<dbReference type="PANTHER" id="PTHR35372">
    <property type="entry name" value="ATP BINDING PROTEIN-RELATED"/>
    <property type="match status" value="1"/>
</dbReference>
<dbReference type="GO" id="GO:0016787">
    <property type="term" value="F:hydrolase activity"/>
    <property type="evidence" value="ECO:0007669"/>
    <property type="project" value="UniProtKB-KW"/>
</dbReference>
<dbReference type="Pfam" id="PF08706">
    <property type="entry name" value="D5_N"/>
    <property type="match status" value="1"/>
</dbReference>
<dbReference type="Proteomes" id="UP000189796">
    <property type="component" value="Chromosome I"/>
</dbReference>
<organism evidence="5 6">
    <name type="scientific">Bradyrhizobium erythrophlei</name>
    <dbReference type="NCBI Taxonomy" id="1437360"/>
    <lineage>
        <taxon>Bacteria</taxon>
        <taxon>Pseudomonadati</taxon>
        <taxon>Pseudomonadota</taxon>
        <taxon>Alphaproteobacteria</taxon>
        <taxon>Hyphomicrobiales</taxon>
        <taxon>Nitrobacteraceae</taxon>
        <taxon>Bradyrhizobium</taxon>
    </lineage>
</organism>
<dbReference type="GO" id="GO:0004386">
    <property type="term" value="F:helicase activity"/>
    <property type="evidence" value="ECO:0007669"/>
    <property type="project" value="UniProtKB-KW"/>
</dbReference>
<gene>
    <name evidence="5" type="ORF">SAMN05443248_0292</name>
</gene>
<evidence type="ECO:0000259" key="4">
    <source>
        <dbReference type="PROSITE" id="PS51206"/>
    </source>
</evidence>
<keyword evidence="3" id="KW-0067">ATP-binding</keyword>
<dbReference type="AlphaFoldDB" id="A0A1M5H2V4"/>
<keyword evidence="1" id="KW-0547">Nucleotide-binding</keyword>
<dbReference type="EMBL" id="LT670817">
    <property type="protein sequence ID" value="SHG10274.1"/>
    <property type="molecule type" value="Genomic_DNA"/>
</dbReference>
<evidence type="ECO:0000313" key="6">
    <source>
        <dbReference type="Proteomes" id="UP000189796"/>
    </source>
</evidence>
<dbReference type="InterPro" id="IPR006500">
    <property type="entry name" value="Helicase_put_C_phage/plasmid"/>
</dbReference>
<dbReference type="InterPro" id="IPR051620">
    <property type="entry name" value="ORF904-like_C"/>
</dbReference>
<evidence type="ECO:0000256" key="3">
    <source>
        <dbReference type="ARBA" id="ARBA00022840"/>
    </source>
</evidence>
<dbReference type="InterPro" id="IPR014818">
    <property type="entry name" value="Phage/plasmid_primase_P4_C"/>
</dbReference>
<accession>A0A1M5H2V4</accession>
<dbReference type="PANTHER" id="PTHR35372:SF2">
    <property type="entry name" value="SF3 HELICASE DOMAIN-CONTAINING PROTEIN"/>
    <property type="match status" value="1"/>
</dbReference>
<evidence type="ECO:0000256" key="2">
    <source>
        <dbReference type="ARBA" id="ARBA00022801"/>
    </source>
</evidence>
<dbReference type="OrthoDB" id="9763644at2"/>
<proteinExistence type="predicted"/>
<sequence>MTDIDDVSLPREFVPADKRLSAEQFRADEMPTLINSQDQWLAWDGSSYQPIEAATVESRVSAWLGAQVYRKETAGAGSFVIQFKPKHVDKSEVVGALADICHLPLNEVAPPAWLPGTPKRLAKLRPAEIISCRNGLLHYPTRKLYPQTAKFFTRNALPFDYDATAQAPERWLSFLAEVTSSADGIERPELVDLLREMMGYLISGETNLQRVFFLSGRPRSGKGTIMRIVTELIGKINTASPTIAQLGSEFGRQDLIGKSLATVTDMDCGEKSKLGAAASIINGISGEDMQSINRKNKDFWSGYLGARFLMAANMLPNFGSHTMAIATRLLIVPFDVSFADREDRSLTDKFKDPAALAGILNWTLDGLEDLQQAGDFSEPAASKVAKVRLIYRSSPVHGFVDERCALGATYAVDKAVLYDDFAEYCEEVGAHCMPLADFSEKLAELFPTVSPSKRGTGPGIDGQRSRQIPCYRGVRLSDERAAVVYKLDPRLGGLFEPGEYESLHHDAAGFPIALGADARSFDA</sequence>
<dbReference type="Pfam" id="PF19263">
    <property type="entry name" value="DUF5906"/>
    <property type="match status" value="1"/>
</dbReference>
<evidence type="ECO:0000313" key="5">
    <source>
        <dbReference type="EMBL" id="SHG10274.1"/>
    </source>
</evidence>
<feature type="domain" description="SF3 helicase" evidence="4">
    <location>
        <begin position="189"/>
        <end position="347"/>
    </location>
</feature>
<dbReference type="RefSeq" id="WP_079599703.1">
    <property type="nucleotide sequence ID" value="NZ_LT670817.1"/>
</dbReference>
<evidence type="ECO:0000256" key="1">
    <source>
        <dbReference type="ARBA" id="ARBA00022741"/>
    </source>
</evidence>
<name>A0A1M5H2V4_9BRAD</name>
<protein>
    <submittedName>
        <fullName evidence="5">Putative DNA primase/helicase</fullName>
    </submittedName>
</protein>
<keyword evidence="5" id="KW-0347">Helicase</keyword>
<dbReference type="InterPro" id="IPR027417">
    <property type="entry name" value="P-loop_NTPase"/>
</dbReference>
<keyword evidence="2" id="KW-0378">Hydrolase</keyword>
<dbReference type="InterPro" id="IPR045455">
    <property type="entry name" value="NrS-1_pol-like_helicase"/>
</dbReference>
<dbReference type="GO" id="GO:0005524">
    <property type="term" value="F:ATP binding"/>
    <property type="evidence" value="ECO:0007669"/>
    <property type="project" value="UniProtKB-KW"/>
</dbReference>
<dbReference type="InterPro" id="IPR014015">
    <property type="entry name" value="Helicase_SF3_DNA-vir"/>
</dbReference>